<dbReference type="InterPro" id="IPR052989">
    <property type="entry name" value="Mg-chelatase_DI-like"/>
</dbReference>
<dbReference type="PROSITE" id="PS50234">
    <property type="entry name" value="VWFA"/>
    <property type="match status" value="1"/>
</dbReference>
<proteinExistence type="predicted"/>
<comment type="caution">
    <text evidence="2">The sequence shown here is derived from an EMBL/GenBank/DDBJ whole genome shotgun (WGS) entry which is preliminary data.</text>
</comment>
<evidence type="ECO:0000313" key="3">
    <source>
        <dbReference type="Proteomes" id="UP000586031"/>
    </source>
</evidence>
<reference evidence="3" key="1">
    <citation type="journal article" date="2020" name="bioRxiv">
        <title>A rank-normalized archaeal taxonomy based on genome phylogeny resolves widespread incomplete and uneven classifications.</title>
        <authorList>
            <person name="Rinke C."/>
            <person name="Chuvochina M."/>
            <person name="Mussig A.J."/>
            <person name="Chaumeil P.-A."/>
            <person name="Waite D.W."/>
            <person name="Whitman W.B."/>
            <person name="Parks D.H."/>
            <person name="Hugenholtz P."/>
        </authorList>
    </citation>
    <scope>NUCLEOTIDE SEQUENCE [LARGE SCALE GENOMIC DNA]</scope>
</reference>
<dbReference type="SUPFAM" id="SSF53300">
    <property type="entry name" value="vWA-like"/>
    <property type="match status" value="1"/>
</dbReference>
<dbReference type="Pfam" id="PF00092">
    <property type="entry name" value="VWA"/>
    <property type="match status" value="1"/>
</dbReference>
<dbReference type="Gene3D" id="3.40.50.410">
    <property type="entry name" value="von Willebrand factor, type A domain"/>
    <property type="match status" value="1"/>
</dbReference>
<sequence length="284" mass="31907">MKFKTLKKDDQDVEPQEEDVDVKKLLKIKGKKKKRIYGKRIDSKTEKGRYIKSKLPKDSYGDIAIDATLRAAALSSDGEISVKGEDLRHKIRKHGARASIVMVVDISGSMFSDRKANRLKGILNSVIEDANRHQDRISVIGFKGEEAEIIIPTTRRATSYREQVDNIRVGGTTPLAAGMKKGLEILKKEKLRAEFVPLLLILSDGMPNVGLEEGPMKDAIMMAEKIKEKEIHTVVINFEKSVRYGHEVNMEIALASGGRYYDLEELKDPGGVIAKILDYEREEI</sequence>
<accession>A0A7J4THT7</accession>
<protein>
    <submittedName>
        <fullName evidence="2">VWA domain-containing protein</fullName>
    </submittedName>
</protein>
<dbReference type="InterPro" id="IPR036465">
    <property type="entry name" value="vWFA_dom_sf"/>
</dbReference>
<dbReference type="SMART" id="SM00327">
    <property type="entry name" value="VWA"/>
    <property type="match status" value="1"/>
</dbReference>
<name>A0A7J4THT7_9EURY</name>
<dbReference type="Proteomes" id="UP000586031">
    <property type="component" value="Unassembled WGS sequence"/>
</dbReference>
<dbReference type="PANTHER" id="PTHR35023:SF1">
    <property type="entry name" value="MG-PROTOPORPHYRIN IX CHELATASE"/>
    <property type="match status" value="1"/>
</dbReference>
<evidence type="ECO:0000313" key="2">
    <source>
        <dbReference type="EMBL" id="HII83534.1"/>
    </source>
</evidence>
<dbReference type="EMBL" id="DUHE01000046">
    <property type="protein sequence ID" value="HII83534.1"/>
    <property type="molecule type" value="Genomic_DNA"/>
</dbReference>
<gene>
    <name evidence="2" type="ORF">HA271_01555</name>
</gene>
<dbReference type="InterPro" id="IPR002035">
    <property type="entry name" value="VWF_A"/>
</dbReference>
<dbReference type="PANTHER" id="PTHR35023">
    <property type="entry name" value="CHELATASE-RELATED"/>
    <property type="match status" value="1"/>
</dbReference>
<feature type="domain" description="VWFA" evidence="1">
    <location>
        <begin position="99"/>
        <end position="280"/>
    </location>
</feature>
<dbReference type="AlphaFoldDB" id="A0A7J4THT7"/>
<organism evidence="2 3">
    <name type="scientific">Methanobacterium subterraneum</name>
    <dbReference type="NCBI Taxonomy" id="59277"/>
    <lineage>
        <taxon>Archaea</taxon>
        <taxon>Methanobacteriati</taxon>
        <taxon>Methanobacteriota</taxon>
        <taxon>Methanomada group</taxon>
        <taxon>Methanobacteria</taxon>
        <taxon>Methanobacteriales</taxon>
        <taxon>Methanobacteriaceae</taxon>
        <taxon>Methanobacterium</taxon>
    </lineage>
</organism>
<evidence type="ECO:0000259" key="1">
    <source>
        <dbReference type="PROSITE" id="PS50234"/>
    </source>
</evidence>